<evidence type="ECO:0000256" key="2">
    <source>
        <dbReference type="ARBA" id="ARBA00006040"/>
    </source>
</evidence>
<dbReference type="InterPro" id="IPR045090">
    <property type="entry name" value="Pept_M3A_M3B"/>
</dbReference>
<evidence type="ECO:0000256" key="3">
    <source>
        <dbReference type="ARBA" id="ARBA00022670"/>
    </source>
</evidence>
<evidence type="ECO:0000256" key="7">
    <source>
        <dbReference type="ARBA" id="ARBA00022946"/>
    </source>
</evidence>
<dbReference type="FunFam" id="3.40.390.10:FF:000013">
    <property type="entry name" value="Mitochondrial intermediate peptidase"/>
    <property type="match status" value="1"/>
</dbReference>
<sequence length="721" mass="81206">MGLLRYWHFRTFSGCVTAPSHIHGAHSAWIKASRKLLVNHGCNRRGVSTLSPLAAAFNAKPQRKLNLSLRRSNAGLFLIPELQDYAGFYLLQEKVKTEVEQLVQEAVSHQRTRKMVNIFDDLSDCLCQVADMADFVRMAHPDRRYSEAAEDTCVKLSSLVETLNTNTAIHSALKHVLDHGDVMAMDEVDKRVSELFMFDFEQSGIHLEEGKRKQFVELNESILMLGSYFQHGTHKGTAVPKDKLPENLRHVFGLDGDNILVTGLFSDHYSDAVREAAYRIFLYPDPHQDKLLTALLSARHQLANLVGFPTYAHRANRGTMMESPEAVMSFLNLLSDKLKPRVEKEMAEMLRLKQEQGGQGQKINAWDTSYYSALGRQKRCSVSANDIAPYLSLGCVMSGLDNLFTALCGVSLQTVDMEPGEAWHHDVHKLAVVHEREGTLGYIYCDFFERHGKPNQDCHYTIRGGRQLKDGSYQLPVVVLQLNLPSPQSSTPTLLTPGMMENLFHEFGHAMHSMLGRTKYQHVTGTRCPTDFAEVPSVLMEFFASDPRVIQSFAYHYRTGEPLAASAVQDMCASKHLFAASDLQQQTFYSALDQVYHGPHPLPGPSTTAILSDVQACYTSIPYVPDTAWQLRFGHLVGYGARYYAYQISRAVAARLWHTCFSTDPFNRSMGERYRQEMLQHGGGRHPSDLVQGVLGERPSVENLVDSLIHDLDVNQQHLYR</sequence>
<reference evidence="12 13" key="1">
    <citation type="journal article" date="2023" name="Sci. Data">
        <title>Genome assembly of the Korean intertidal mud-creeper Batillaria attramentaria.</title>
        <authorList>
            <person name="Patra A.K."/>
            <person name="Ho P.T."/>
            <person name="Jun S."/>
            <person name="Lee S.J."/>
            <person name="Kim Y."/>
            <person name="Won Y.J."/>
        </authorList>
    </citation>
    <scope>NUCLEOTIDE SEQUENCE [LARGE SCALE GENOMIC DNA]</scope>
    <source>
        <strain evidence="12">Wonlab-2016</strain>
    </source>
</reference>
<evidence type="ECO:0000259" key="11">
    <source>
        <dbReference type="Pfam" id="PF01432"/>
    </source>
</evidence>
<name>A0ABD0JQI7_9CAEN</name>
<dbReference type="PANTHER" id="PTHR11804:SF79">
    <property type="entry name" value="MITOCHONDRIAL INTERMEDIATE PEPTIDASE"/>
    <property type="match status" value="1"/>
</dbReference>
<evidence type="ECO:0000256" key="6">
    <source>
        <dbReference type="ARBA" id="ARBA00022833"/>
    </source>
</evidence>
<comment type="subcellular location">
    <subcellularLocation>
        <location evidence="1">Mitochondrion</location>
    </subcellularLocation>
</comment>
<dbReference type="EMBL" id="JACVVK020000357">
    <property type="protein sequence ID" value="KAK7477132.1"/>
    <property type="molecule type" value="Genomic_DNA"/>
</dbReference>
<dbReference type="CDD" id="cd06457">
    <property type="entry name" value="M3A_MIP"/>
    <property type="match status" value="1"/>
</dbReference>
<dbReference type="PANTHER" id="PTHR11804">
    <property type="entry name" value="PROTEASE M3 THIMET OLIGOPEPTIDASE-RELATED"/>
    <property type="match status" value="1"/>
</dbReference>
<proteinExistence type="inferred from homology"/>
<dbReference type="InterPro" id="IPR024077">
    <property type="entry name" value="Neurolysin/TOP_dom2"/>
</dbReference>
<accession>A0ABD0JQI7</accession>
<keyword evidence="9" id="KW-0496">Mitochondrion</keyword>
<dbReference type="GO" id="GO:0005739">
    <property type="term" value="C:mitochondrion"/>
    <property type="evidence" value="ECO:0007669"/>
    <property type="project" value="UniProtKB-SubCell"/>
</dbReference>
<dbReference type="AlphaFoldDB" id="A0ABD0JQI7"/>
<dbReference type="Gene3D" id="1.10.1370.10">
    <property type="entry name" value="Neurolysin, domain 3"/>
    <property type="match status" value="1"/>
</dbReference>
<evidence type="ECO:0000313" key="12">
    <source>
        <dbReference type="EMBL" id="KAK7477132.1"/>
    </source>
</evidence>
<evidence type="ECO:0000256" key="1">
    <source>
        <dbReference type="ARBA" id="ARBA00004173"/>
    </source>
</evidence>
<evidence type="ECO:0000256" key="8">
    <source>
        <dbReference type="ARBA" id="ARBA00023049"/>
    </source>
</evidence>
<gene>
    <name evidence="12" type="ORF">BaRGS_00031618</name>
</gene>
<dbReference type="GO" id="GO:0006508">
    <property type="term" value="P:proteolysis"/>
    <property type="evidence" value="ECO:0007669"/>
    <property type="project" value="UniProtKB-KW"/>
</dbReference>
<dbReference type="GO" id="GO:0046872">
    <property type="term" value="F:metal ion binding"/>
    <property type="evidence" value="ECO:0007669"/>
    <property type="project" value="UniProtKB-UniRule"/>
</dbReference>
<keyword evidence="8 10" id="KW-0482">Metalloprotease</keyword>
<dbReference type="InterPro" id="IPR024079">
    <property type="entry name" value="MetalloPept_cat_dom_sf"/>
</dbReference>
<protein>
    <recommendedName>
        <fullName evidence="11">Peptidase M3A/M3B catalytic domain-containing protein</fullName>
    </recommendedName>
</protein>
<comment type="similarity">
    <text evidence="2 10">Belongs to the peptidase M3 family.</text>
</comment>
<keyword evidence="5 10" id="KW-0378">Hydrolase</keyword>
<organism evidence="12 13">
    <name type="scientific">Batillaria attramentaria</name>
    <dbReference type="NCBI Taxonomy" id="370345"/>
    <lineage>
        <taxon>Eukaryota</taxon>
        <taxon>Metazoa</taxon>
        <taxon>Spiralia</taxon>
        <taxon>Lophotrochozoa</taxon>
        <taxon>Mollusca</taxon>
        <taxon>Gastropoda</taxon>
        <taxon>Caenogastropoda</taxon>
        <taxon>Sorbeoconcha</taxon>
        <taxon>Cerithioidea</taxon>
        <taxon>Batillariidae</taxon>
        <taxon>Batillaria</taxon>
    </lineage>
</organism>
<dbReference type="GO" id="GO:0008237">
    <property type="term" value="F:metallopeptidase activity"/>
    <property type="evidence" value="ECO:0007669"/>
    <property type="project" value="UniProtKB-KW"/>
</dbReference>
<evidence type="ECO:0000256" key="9">
    <source>
        <dbReference type="ARBA" id="ARBA00023128"/>
    </source>
</evidence>
<evidence type="ECO:0000256" key="10">
    <source>
        <dbReference type="RuleBase" id="RU003435"/>
    </source>
</evidence>
<keyword evidence="3 10" id="KW-0645">Protease</keyword>
<dbReference type="InterPro" id="IPR001567">
    <property type="entry name" value="Pept_M3A_M3B_dom"/>
</dbReference>
<comment type="caution">
    <text evidence="12">The sequence shown here is derived from an EMBL/GenBank/DDBJ whole genome shotgun (WGS) entry which is preliminary data.</text>
</comment>
<keyword evidence="4 10" id="KW-0479">Metal-binding</keyword>
<keyword evidence="6 10" id="KW-0862">Zinc</keyword>
<comment type="cofactor">
    <cofactor evidence="10">
        <name>Zn(2+)</name>
        <dbReference type="ChEBI" id="CHEBI:29105"/>
    </cofactor>
    <text evidence="10">Binds 1 zinc ion.</text>
</comment>
<evidence type="ECO:0000256" key="5">
    <source>
        <dbReference type="ARBA" id="ARBA00022801"/>
    </source>
</evidence>
<evidence type="ECO:0000313" key="13">
    <source>
        <dbReference type="Proteomes" id="UP001519460"/>
    </source>
</evidence>
<keyword evidence="13" id="KW-1185">Reference proteome</keyword>
<dbReference type="Gene3D" id="3.40.390.10">
    <property type="entry name" value="Collagenase (Catalytic Domain)"/>
    <property type="match status" value="1"/>
</dbReference>
<evidence type="ECO:0000256" key="4">
    <source>
        <dbReference type="ARBA" id="ARBA00022723"/>
    </source>
</evidence>
<keyword evidence="7" id="KW-0809">Transit peptide</keyword>
<dbReference type="InterPro" id="IPR033851">
    <property type="entry name" value="M3A_MIP"/>
</dbReference>
<dbReference type="Pfam" id="PF01432">
    <property type="entry name" value="Peptidase_M3"/>
    <property type="match status" value="1"/>
</dbReference>
<feature type="domain" description="Peptidase M3A/M3B catalytic" evidence="11">
    <location>
        <begin position="270"/>
        <end position="707"/>
    </location>
</feature>
<dbReference type="SUPFAM" id="SSF55486">
    <property type="entry name" value="Metalloproteases ('zincins'), catalytic domain"/>
    <property type="match status" value="1"/>
</dbReference>
<dbReference type="Proteomes" id="UP001519460">
    <property type="component" value="Unassembled WGS sequence"/>
</dbReference>